<proteinExistence type="predicted"/>
<reference evidence="3 4" key="1">
    <citation type="submission" date="2016-11" db="EMBL/GenBank/DDBJ databases">
        <authorList>
            <person name="Jaros S."/>
            <person name="Januszkiewicz K."/>
            <person name="Wedrychowicz H."/>
        </authorList>
    </citation>
    <scope>NUCLEOTIDE SEQUENCE [LARGE SCALE GENOMIC DNA]</scope>
    <source>
        <strain evidence="3 4">DSM 10068</strain>
    </source>
</reference>
<dbReference type="GO" id="GO:0000796">
    <property type="term" value="C:condensin complex"/>
    <property type="evidence" value="ECO:0007669"/>
    <property type="project" value="TreeGrafter"/>
</dbReference>
<evidence type="ECO:0000256" key="1">
    <source>
        <dbReference type="SAM" id="Coils"/>
    </source>
</evidence>
<evidence type="ECO:0000256" key="2">
    <source>
        <dbReference type="SAM" id="MobiDB-lite"/>
    </source>
</evidence>
<feature type="coiled-coil region" evidence="1">
    <location>
        <begin position="330"/>
        <end position="392"/>
    </location>
</feature>
<accession>A0A1M5Z475</accession>
<feature type="region of interest" description="Disordered" evidence="2">
    <location>
        <begin position="404"/>
        <end position="486"/>
    </location>
</feature>
<evidence type="ECO:0000313" key="4">
    <source>
        <dbReference type="Proteomes" id="UP000183995"/>
    </source>
</evidence>
<dbReference type="RefSeq" id="WP_073081053.1">
    <property type="nucleotide sequence ID" value="NZ_FQXV01000013.1"/>
</dbReference>
<gene>
    <name evidence="3" type="ORF">SAMN02745823_03186</name>
</gene>
<dbReference type="GO" id="GO:0003682">
    <property type="term" value="F:chromatin binding"/>
    <property type="evidence" value="ECO:0007669"/>
    <property type="project" value="TreeGrafter"/>
</dbReference>
<feature type="coiled-coil region" evidence="1">
    <location>
        <begin position="119"/>
        <end position="282"/>
    </location>
</feature>
<name>A0A1M5Z475_9FIRM</name>
<feature type="compositionally biased region" description="Acidic residues" evidence="2">
    <location>
        <begin position="426"/>
        <end position="437"/>
    </location>
</feature>
<sequence>MSGNFVQDNTTPNQENVEFNALLEKSQQSMLESKLQVARVGGYTKKSVEDFIAEMRQSVVQVKAQLERQILDLAAEKASATQECTVLRAQLKTAVDTLAARKTEKRQDGTEPSAAEQELIQARAENERLKSKLLEQQANAGDQKMYEELLKQKESELAQLSQTLAGYKDECGTLREKIDEMVSASFAADEEISALRQQKDNVETKYQKMLLQMEKANLELAEKKQDISDAEIRLEQKKQQLDELQSQLDQAKLYLEETRAQLELKDQQLAEIQARLESELQAREYWHMVTNELDEGRRTPEDWQEGISGEKLIESLYMQFSQLRDTVDYQKSIISEKESLLAQFKDLENETAALRQENENAKSVIASLKSSFEEVMEEMDEQSETLNRYISRSRKDRELLKTALNSRHKPLPDNPEQAAQQGSLPEDLEAADEDPPSEENAMPPISQILRFDNARKIIPLSDNDKGPAAEKPDEGKYNPLTKAADI</sequence>
<dbReference type="STRING" id="1123282.SAMN02745823_03186"/>
<dbReference type="OrthoDB" id="2078612at2"/>
<dbReference type="AlphaFoldDB" id="A0A1M5Z475"/>
<keyword evidence="1" id="KW-0175">Coiled coil</keyword>
<keyword evidence="4" id="KW-1185">Reference proteome</keyword>
<protein>
    <submittedName>
        <fullName evidence="3">Uncharacterized protein</fullName>
    </submittedName>
</protein>
<dbReference type="GO" id="GO:0000785">
    <property type="term" value="C:chromatin"/>
    <property type="evidence" value="ECO:0007669"/>
    <property type="project" value="TreeGrafter"/>
</dbReference>
<dbReference type="EMBL" id="FQXV01000013">
    <property type="protein sequence ID" value="SHI18934.1"/>
    <property type="molecule type" value="Genomic_DNA"/>
</dbReference>
<dbReference type="Proteomes" id="UP000183995">
    <property type="component" value="Unassembled WGS sequence"/>
</dbReference>
<feature type="compositionally biased region" description="Basic and acidic residues" evidence="2">
    <location>
        <begin position="462"/>
        <end position="476"/>
    </location>
</feature>
<evidence type="ECO:0000313" key="3">
    <source>
        <dbReference type="EMBL" id="SHI18934.1"/>
    </source>
</evidence>
<organism evidence="3 4">
    <name type="scientific">Sporobacter termitidis DSM 10068</name>
    <dbReference type="NCBI Taxonomy" id="1123282"/>
    <lineage>
        <taxon>Bacteria</taxon>
        <taxon>Bacillati</taxon>
        <taxon>Bacillota</taxon>
        <taxon>Clostridia</taxon>
        <taxon>Eubacteriales</taxon>
        <taxon>Oscillospiraceae</taxon>
        <taxon>Sporobacter</taxon>
    </lineage>
</organism>
<dbReference type="PANTHER" id="PTHR43941:SF1">
    <property type="entry name" value="STRUCTURAL MAINTENANCE OF CHROMOSOMES PROTEIN 2"/>
    <property type="match status" value="1"/>
</dbReference>
<dbReference type="GO" id="GO:0000793">
    <property type="term" value="C:condensed chromosome"/>
    <property type="evidence" value="ECO:0007669"/>
    <property type="project" value="TreeGrafter"/>
</dbReference>
<dbReference type="PANTHER" id="PTHR43941">
    <property type="entry name" value="STRUCTURAL MAINTENANCE OF CHROMOSOMES PROTEIN 2"/>
    <property type="match status" value="1"/>
</dbReference>